<reference evidence="4" key="2">
    <citation type="submission" date="2015-01" db="EMBL/GenBank/DDBJ databases">
        <title>Evolutionary Origins and Diversification of the Mycorrhizal Mutualists.</title>
        <authorList>
            <consortium name="DOE Joint Genome Institute"/>
            <consortium name="Mycorrhizal Genomics Consortium"/>
            <person name="Kohler A."/>
            <person name="Kuo A."/>
            <person name="Nagy L.G."/>
            <person name="Floudas D."/>
            <person name="Copeland A."/>
            <person name="Barry K.W."/>
            <person name="Cichocki N."/>
            <person name="Veneault-Fourrey C."/>
            <person name="LaButti K."/>
            <person name="Lindquist E.A."/>
            <person name="Lipzen A."/>
            <person name="Lundell T."/>
            <person name="Morin E."/>
            <person name="Murat C."/>
            <person name="Riley R."/>
            <person name="Ohm R."/>
            <person name="Sun H."/>
            <person name="Tunlid A."/>
            <person name="Henrissat B."/>
            <person name="Grigoriev I.V."/>
            <person name="Hibbett D.S."/>
            <person name="Martin F."/>
        </authorList>
    </citation>
    <scope>NUCLEOTIDE SEQUENCE [LARGE SCALE GENOMIC DNA]</scope>
    <source>
        <strain evidence="4">MAFF 305830</strain>
    </source>
</reference>
<feature type="transmembrane region" description="Helical" evidence="2">
    <location>
        <begin position="161"/>
        <end position="181"/>
    </location>
</feature>
<organism evidence="3 4">
    <name type="scientific">Serendipita vermifera MAFF 305830</name>
    <dbReference type="NCBI Taxonomy" id="933852"/>
    <lineage>
        <taxon>Eukaryota</taxon>
        <taxon>Fungi</taxon>
        <taxon>Dikarya</taxon>
        <taxon>Basidiomycota</taxon>
        <taxon>Agaricomycotina</taxon>
        <taxon>Agaricomycetes</taxon>
        <taxon>Sebacinales</taxon>
        <taxon>Serendipitaceae</taxon>
        <taxon>Serendipita</taxon>
    </lineage>
</organism>
<protein>
    <submittedName>
        <fullName evidence="3">Uncharacterized protein</fullName>
    </submittedName>
</protein>
<evidence type="ECO:0000313" key="4">
    <source>
        <dbReference type="Proteomes" id="UP000054097"/>
    </source>
</evidence>
<feature type="region of interest" description="Disordered" evidence="1">
    <location>
        <begin position="332"/>
        <end position="360"/>
    </location>
</feature>
<dbReference type="HOGENOM" id="CLU_515968_0_0_1"/>
<keyword evidence="2" id="KW-0812">Transmembrane</keyword>
<accession>A0A0C2XY56</accession>
<sequence length="528" mass="58906">MRLISHYAGLCLHTKHFHSQTLLYRIQREIFGCNTARIFWIAILLEWILFHINLPLLGSIQQTGTGTQTACVTVCITALRHTYNLIAKSWYTKEQPTTVGAYFPTRISATTIFCHRGIQDVIIFTILAARFILPQSTSFFTNPCRPFTSPFPQCQDLLLPPATYVAIFWVLVLLLCAIIMWSESGMPISIPRDQSHPISVGGATRVLLIYTIKGYILLRSIPFVPEDSYPPYSPTTMATFEPVLIPGHWVTAVVTGVTTYTLAAIFYQEIRKHDISPSSWKPFSGTNGAYSDVSIAQVSLPLHSSTIALAVPITGAFNKQSSNVNKRYKYKRPPLTPHTFEPPEAVDTSPPSQVSLNSSYATSTPVKSADYCVPKLDKIEAQFPTREVPCVATFKGSYIDDTSVFFDTGEQVTIDFARMTQFLGKDVDETGSFKVDLSEFARPGSRLGFNDEEVSDLWHDPEFRMEEQQLDAVAPLCIVGVIQLQYGVCLPCLVHSNIFTRNAPAIFTPIVVCSEAFHDTRFTDCIPV</sequence>
<evidence type="ECO:0000256" key="1">
    <source>
        <dbReference type="SAM" id="MobiDB-lite"/>
    </source>
</evidence>
<feature type="transmembrane region" description="Helical" evidence="2">
    <location>
        <begin position="244"/>
        <end position="267"/>
    </location>
</feature>
<feature type="compositionally biased region" description="Polar residues" evidence="1">
    <location>
        <begin position="349"/>
        <end position="360"/>
    </location>
</feature>
<name>A0A0C2XY56_SERVB</name>
<feature type="transmembrane region" description="Helical" evidence="2">
    <location>
        <begin position="202"/>
        <end position="224"/>
    </location>
</feature>
<dbReference type="EMBL" id="KN824277">
    <property type="protein sequence ID" value="KIM33792.1"/>
    <property type="molecule type" value="Genomic_DNA"/>
</dbReference>
<dbReference type="Proteomes" id="UP000054097">
    <property type="component" value="Unassembled WGS sequence"/>
</dbReference>
<evidence type="ECO:0000256" key="2">
    <source>
        <dbReference type="SAM" id="Phobius"/>
    </source>
</evidence>
<dbReference type="AlphaFoldDB" id="A0A0C2XY56"/>
<feature type="transmembrane region" description="Helical" evidence="2">
    <location>
        <begin position="121"/>
        <end position="141"/>
    </location>
</feature>
<keyword evidence="4" id="KW-1185">Reference proteome</keyword>
<proteinExistence type="predicted"/>
<evidence type="ECO:0000313" key="3">
    <source>
        <dbReference type="EMBL" id="KIM33792.1"/>
    </source>
</evidence>
<feature type="transmembrane region" description="Helical" evidence="2">
    <location>
        <begin position="38"/>
        <end position="57"/>
    </location>
</feature>
<gene>
    <name evidence="3" type="ORF">M408DRAFT_85393</name>
</gene>
<reference evidence="3 4" key="1">
    <citation type="submission" date="2014-04" db="EMBL/GenBank/DDBJ databases">
        <authorList>
            <consortium name="DOE Joint Genome Institute"/>
            <person name="Kuo A."/>
            <person name="Zuccaro A."/>
            <person name="Kohler A."/>
            <person name="Nagy L.G."/>
            <person name="Floudas D."/>
            <person name="Copeland A."/>
            <person name="Barry K.W."/>
            <person name="Cichocki N."/>
            <person name="Veneault-Fourrey C."/>
            <person name="LaButti K."/>
            <person name="Lindquist E.A."/>
            <person name="Lipzen A."/>
            <person name="Lundell T."/>
            <person name="Morin E."/>
            <person name="Murat C."/>
            <person name="Sun H."/>
            <person name="Tunlid A."/>
            <person name="Henrissat B."/>
            <person name="Grigoriev I.V."/>
            <person name="Hibbett D.S."/>
            <person name="Martin F."/>
            <person name="Nordberg H.P."/>
            <person name="Cantor M.N."/>
            <person name="Hua S.X."/>
        </authorList>
    </citation>
    <scope>NUCLEOTIDE SEQUENCE [LARGE SCALE GENOMIC DNA]</scope>
    <source>
        <strain evidence="3 4">MAFF 305830</strain>
    </source>
</reference>
<keyword evidence="2" id="KW-1133">Transmembrane helix</keyword>
<keyword evidence="2" id="KW-0472">Membrane</keyword>